<evidence type="ECO:0000313" key="3">
    <source>
        <dbReference type="Proteomes" id="UP001267710"/>
    </source>
</evidence>
<gene>
    <name evidence="2" type="ORF">QE399_003886</name>
</gene>
<dbReference type="EMBL" id="JAVIZX010000001">
    <property type="protein sequence ID" value="MDR6216197.1"/>
    <property type="molecule type" value="Genomic_DNA"/>
</dbReference>
<dbReference type="RefSeq" id="WP_309831423.1">
    <property type="nucleotide sequence ID" value="NZ_JAVIZX010000001.1"/>
</dbReference>
<accession>A0ABU1IHA0</accession>
<evidence type="ECO:0000256" key="1">
    <source>
        <dbReference type="SAM" id="MobiDB-lite"/>
    </source>
</evidence>
<feature type="region of interest" description="Disordered" evidence="1">
    <location>
        <begin position="220"/>
        <end position="260"/>
    </location>
</feature>
<reference evidence="2 3" key="1">
    <citation type="submission" date="2023-08" db="EMBL/GenBank/DDBJ databases">
        <title>Functional and genomic diversity of the sorghum phyllosphere microbiome.</title>
        <authorList>
            <person name="Shade A."/>
        </authorList>
    </citation>
    <scope>NUCLEOTIDE SEQUENCE [LARGE SCALE GENOMIC DNA]</scope>
    <source>
        <strain evidence="2 3">SORGH_AS_0335</strain>
    </source>
</reference>
<name>A0ABU1IHA0_9BURK</name>
<evidence type="ECO:0000313" key="2">
    <source>
        <dbReference type="EMBL" id="MDR6216197.1"/>
    </source>
</evidence>
<feature type="compositionally biased region" description="Basic and acidic residues" evidence="1">
    <location>
        <begin position="220"/>
        <end position="251"/>
    </location>
</feature>
<proteinExistence type="predicted"/>
<keyword evidence="3" id="KW-1185">Reference proteome</keyword>
<dbReference type="Proteomes" id="UP001267710">
    <property type="component" value="Unassembled WGS sequence"/>
</dbReference>
<organism evidence="2 3">
    <name type="scientific">Paracidovorax wautersii</name>
    <dbReference type="NCBI Taxonomy" id="1177982"/>
    <lineage>
        <taxon>Bacteria</taxon>
        <taxon>Pseudomonadati</taxon>
        <taxon>Pseudomonadota</taxon>
        <taxon>Betaproteobacteria</taxon>
        <taxon>Burkholderiales</taxon>
        <taxon>Comamonadaceae</taxon>
        <taxon>Paracidovorax</taxon>
    </lineage>
</organism>
<comment type="caution">
    <text evidence="2">The sequence shown here is derived from an EMBL/GenBank/DDBJ whole genome shotgun (WGS) entry which is preliminary data.</text>
</comment>
<protein>
    <submittedName>
        <fullName evidence="2">Uncharacterized protein</fullName>
    </submittedName>
</protein>
<sequence length="260" mass="28621">MLNDHDLDWLIKQLIGTSELLGQQVSPTAAAMLADDLSCYPRDVLSQALSRVRTEHIGRLTPKSIIDRIDEAMGRPGANEAWAMALNALDERKTVVWTVEMSEAWGVARDVAAEGDLVGARMAFIGAYERLVRTAREERRLPEVSVSIGWDGEQRAVAIEKAVQLGYLSQDKAAEHLPALGFTPGFQPIALLTGDVQAAIDAPPEVRARLKKLRDELAAAPERRRLSREQEQRAAEEDLQRRKAETQRRVDAAIANGAAA</sequence>